<sequence>MMSRLCLALAALAMFAASAEAQIGRQGGPMDITSDRLEVIDAESRAIFSGNVDAAQGDTRLRADEIQVFFDQNSRSAASAASGFGEVQRVIATGEVFYVTPEEVARGDRAVYQIATETITMTGNVVLTRGENVITGSCLVADLATGRSQVNPPQCGGSDGEPATTSAGRVRAVLFPSSSGEEENESDGDTGE</sequence>
<proteinExistence type="predicted"/>
<dbReference type="EMBL" id="JAZDRO010000001">
    <property type="protein sequence ID" value="MEE2565225.1"/>
    <property type="molecule type" value="Genomic_DNA"/>
</dbReference>
<dbReference type="Proteomes" id="UP001310692">
    <property type="component" value="Unassembled WGS sequence"/>
</dbReference>
<name>A0ABU7LVL8_9PROT</name>
<accession>A0ABU7LVL8</accession>
<evidence type="ECO:0000313" key="4">
    <source>
        <dbReference type="EMBL" id="MEE2565225.1"/>
    </source>
</evidence>
<feature type="domain" description="Organic solvent tolerance-like N-terminal" evidence="3">
    <location>
        <begin position="31"/>
        <end position="146"/>
    </location>
</feature>
<dbReference type="PANTHER" id="PTHR36504:SF1">
    <property type="entry name" value="LIPOPOLYSACCHARIDE EXPORT SYSTEM PROTEIN LPTA"/>
    <property type="match status" value="1"/>
</dbReference>
<dbReference type="InterPro" id="IPR052037">
    <property type="entry name" value="LPS_export_LptA"/>
</dbReference>
<dbReference type="Gene3D" id="2.60.450.10">
    <property type="entry name" value="Lipopolysaccharide (LPS) transport protein A like domain"/>
    <property type="match status" value="1"/>
</dbReference>
<dbReference type="RefSeq" id="WP_330194763.1">
    <property type="nucleotide sequence ID" value="NZ_JAZDRO010000001.1"/>
</dbReference>
<organism evidence="4 5">
    <name type="scientific">Hyphobacterium marinum</name>
    <dbReference type="NCBI Taxonomy" id="3116574"/>
    <lineage>
        <taxon>Bacteria</taxon>
        <taxon>Pseudomonadati</taxon>
        <taxon>Pseudomonadota</taxon>
        <taxon>Alphaproteobacteria</taxon>
        <taxon>Maricaulales</taxon>
        <taxon>Maricaulaceae</taxon>
        <taxon>Hyphobacterium</taxon>
    </lineage>
</organism>
<feature type="signal peptide" evidence="2">
    <location>
        <begin position="1"/>
        <end position="21"/>
    </location>
</feature>
<dbReference type="PANTHER" id="PTHR36504">
    <property type="entry name" value="LIPOPOLYSACCHARIDE EXPORT SYSTEM PROTEIN LPTA"/>
    <property type="match status" value="1"/>
</dbReference>
<comment type="caution">
    <text evidence="4">The sequence shown here is derived from an EMBL/GenBank/DDBJ whole genome shotgun (WGS) entry which is preliminary data.</text>
</comment>
<reference evidence="4 5" key="1">
    <citation type="submission" date="2024-01" db="EMBL/GenBank/DDBJ databases">
        <title>Hyphobacterium bacterium isolated from marine sediment.</title>
        <authorList>
            <person name="Zhao S."/>
        </authorList>
    </citation>
    <scope>NUCLEOTIDE SEQUENCE [LARGE SCALE GENOMIC DNA]</scope>
    <source>
        <strain evidence="4 5">Y60-23</strain>
    </source>
</reference>
<protein>
    <submittedName>
        <fullName evidence="4">LptA/OstA family protein</fullName>
    </submittedName>
</protein>
<gene>
    <name evidence="4" type="ORF">V0U35_00920</name>
</gene>
<evidence type="ECO:0000256" key="1">
    <source>
        <dbReference type="ARBA" id="ARBA00022729"/>
    </source>
</evidence>
<feature type="chain" id="PRO_5047220725" evidence="2">
    <location>
        <begin position="22"/>
        <end position="192"/>
    </location>
</feature>
<evidence type="ECO:0000313" key="5">
    <source>
        <dbReference type="Proteomes" id="UP001310692"/>
    </source>
</evidence>
<dbReference type="InterPro" id="IPR005653">
    <property type="entry name" value="OstA-like_N"/>
</dbReference>
<evidence type="ECO:0000256" key="2">
    <source>
        <dbReference type="SAM" id="SignalP"/>
    </source>
</evidence>
<evidence type="ECO:0000259" key="3">
    <source>
        <dbReference type="Pfam" id="PF03968"/>
    </source>
</evidence>
<keyword evidence="1 2" id="KW-0732">Signal</keyword>
<keyword evidence="5" id="KW-1185">Reference proteome</keyword>
<dbReference type="Pfam" id="PF03968">
    <property type="entry name" value="LptD_N"/>
    <property type="match status" value="1"/>
</dbReference>